<dbReference type="AlphaFoldDB" id="A0A7J6W691"/>
<gene>
    <name evidence="2" type="ORF">FRX31_017849</name>
</gene>
<dbReference type="InterPro" id="IPR006121">
    <property type="entry name" value="HMA_dom"/>
</dbReference>
<keyword evidence="3" id="KW-1185">Reference proteome</keyword>
<dbReference type="GO" id="GO:0046872">
    <property type="term" value="F:metal ion binding"/>
    <property type="evidence" value="ECO:0007669"/>
    <property type="project" value="InterPro"/>
</dbReference>
<accession>A0A7J6W691</accession>
<proteinExistence type="predicted"/>
<dbReference type="InterPro" id="IPR044296">
    <property type="entry name" value="HIPP46"/>
</dbReference>
<organism evidence="2 3">
    <name type="scientific">Thalictrum thalictroides</name>
    <name type="common">Rue-anemone</name>
    <name type="synonym">Anemone thalictroides</name>
    <dbReference type="NCBI Taxonomy" id="46969"/>
    <lineage>
        <taxon>Eukaryota</taxon>
        <taxon>Viridiplantae</taxon>
        <taxon>Streptophyta</taxon>
        <taxon>Embryophyta</taxon>
        <taxon>Tracheophyta</taxon>
        <taxon>Spermatophyta</taxon>
        <taxon>Magnoliopsida</taxon>
        <taxon>Ranunculales</taxon>
        <taxon>Ranunculaceae</taxon>
        <taxon>Thalictroideae</taxon>
        <taxon>Thalictrum</taxon>
    </lineage>
</organism>
<sequence length="114" mass="12605">MKQKVVIKVSMHSAKCKTKALKTAVSVSGVISAELYGDDKDKLMITGEGIDSVQLTNSLRKKVGFSELISVTPLSEDNKKPGIKEPLIDICQHHTPYIYCHEVRDNNQDACTIM</sequence>
<dbReference type="Proteomes" id="UP000554482">
    <property type="component" value="Unassembled WGS sequence"/>
</dbReference>
<dbReference type="PANTHER" id="PTHR46371">
    <property type="entry name" value="OS04G0464100 PROTEIN"/>
    <property type="match status" value="1"/>
</dbReference>
<feature type="domain" description="HMA" evidence="1">
    <location>
        <begin position="2"/>
        <end position="71"/>
    </location>
</feature>
<name>A0A7J6W691_THATH</name>
<evidence type="ECO:0000313" key="2">
    <source>
        <dbReference type="EMBL" id="KAF5192563.1"/>
    </source>
</evidence>
<dbReference type="PROSITE" id="PS50846">
    <property type="entry name" value="HMA_2"/>
    <property type="match status" value="1"/>
</dbReference>
<reference evidence="2 3" key="1">
    <citation type="submission" date="2020-06" db="EMBL/GenBank/DDBJ databases">
        <title>Transcriptomic and genomic resources for Thalictrum thalictroides and T. hernandezii: Facilitating candidate gene discovery in an emerging model plant lineage.</title>
        <authorList>
            <person name="Arias T."/>
            <person name="Riano-Pachon D.M."/>
            <person name="Di Stilio V.S."/>
        </authorList>
    </citation>
    <scope>NUCLEOTIDE SEQUENCE [LARGE SCALE GENOMIC DNA]</scope>
    <source>
        <strain evidence="3">cv. WT478/WT964</strain>
        <tissue evidence="2">Leaves</tissue>
    </source>
</reference>
<evidence type="ECO:0000313" key="3">
    <source>
        <dbReference type="Proteomes" id="UP000554482"/>
    </source>
</evidence>
<comment type="caution">
    <text evidence="2">The sequence shown here is derived from an EMBL/GenBank/DDBJ whole genome shotgun (WGS) entry which is preliminary data.</text>
</comment>
<evidence type="ECO:0000259" key="1">
    <source>
        <dbReference type="PROSITE" id="PS50846"/>
    </source>
</evidence>
<dbReference type="EMBL" id="JABWDY010021173">
    <property type="protein sequence ID" value="KAF5192563.1"/>
    <property type="molecule type" value="Genomic_DNA"/>
</dbReference>
<dbReference type="OrthoDB" id="692882at2759"/>
<dbReference type="Gene3D" id="3.30.70.100">
    <property type="match status" value="1"/>
</dbReference>
<protein>
    <submittedName>
        <fullName evidence="2">Heavy metal-associated isoprenylated plant protein</fullName>
    </submittedName>
</protein>